<dbReference type="RefSeq" id="WP_150448524.1">
    <property type="nucleotide sequence ID" value="NZ_VYSA01000002.1"/>
</dbReference>
<evidence type="ECO:0000259" key="2">
    <source>
        <dbReference type="PROSITE" id="PS50995"/>
    </source>
</evidence>
<evidence type="ECO:0000313" key="4">
    <source>
        <dbReference type="Proteomes" id="UP000325827"/>
    </source>
</evidence>
<dbReference type="GO" id="GO:0006950">
    <property type="term" value="P:response to stress"/>
    <property type="evidence" value="ECO:0007669"/>
    <property type="project" value="TreeGrafter"/>
</dbReference>
<dbReference type="InterPro" id="IPR039422">
    <property type="entry name" value="MarR/SlyA-like"/>
</dbReference>
<dbReference type="PRINTS" id="PR00598">
    <property type="entry name" value="HTHMARR"/>
</dbReference>
<dbReference type="PANTHER" id="PTHR33164:SF104">
    <property type="entry name" value="TRANSCRIPTIONAL REGULATORY PROTEIN"/>
    <property type="match status" value="1"/>
</dbReference>
<dbReference type="EMBL" id="VYSA01000002">
    <property type="protein sequence ID" value="KAA9107487.1"/>
    <property type="molecule type" value="Genomic_DNA"/>
</dbReference>
<dbReference type="SUPFAM" id="SSF46785">
    <property type="entry name" value="Winged helix' DNA-binding domain"/>
    <property type="match status" value="1"/>
</dbReference>
<feature type="domain" description="HTH marR-type" evidence="2">
    <location>
        <begin position="44"/>
        <end position="179"/>
    </location>
</feature>
<dbReference type="SMART" id="SM00347">
    <property type="entry name" value="HTH_MARR"/>
    <property type="match status" value="1"/>
</dbReference>
<comment type="caution">
    <text evidence="3">The sequence shown here is derived from an EMBL/GenBank/DDBJ whole genome shotgun (WGS) entry which is preliminary data.</text>
</comment>
<evidence type="ECO:0000313" key="3">
    <source>
        <dbReference type="EMBL" id="KAA9107487.1"/>
    </source>
</evidence>
<name>A0A5J5IZI0_9MICO</name>
<dbReference type="GO" id="GO:0003700">
    <property type="term" value="F:DNA-binding transcription factor activity"/>
    <property type="evidence" value="ECO:0007669"/>
    <property type="project" value="InterPro"/>
</dbReference>
<feature type="compositionally biased region" description="Basic and acidic residues" evidence="1">
    <location>
        <begin position="9"/>
        <end position="24"/>
    </location>
</feature>
<dbReference type="AlphaFoldDB" id="A0A5J5IZI0"/>
<protein>
    <submittedName>
        <fullName evidence="3">MarR family transcriptional regulator</fullName>
    </submittedName>
</protein>
<dbReference type="PANTHER" id="PTHR33164">
    <property type="entry name" value="TRANSCRIPTIONAL REGULATOR, MARR FAMILY"/>
    <property type="match status" value="1"/>
</dbReference>
<organism evidence="3 4">
    <name type="scientific">Microbacterium rhizomatis</name>
    <dbReference type="NCBI Taxonomy" id="1631477"/>
    <lineage>
        <taxon>Bacteria</taxon>
        <taxon>Bacillati</taxon>
        <taxon>Actinomycetota</taxon>
        <taxon>Actinomycetes</taxon>
        <taxon>Micrococcales</taxon>
        <taxon>Microbacteriaceae</taxon>
        <taxon>Microbacterium</taxon>
    </lineage>
</organism>
<sequence>MDAASSPAPRDRTDPAERVADTPDRVAEIQAEWLRERPDLDPSPQGVIGRLHRVALALTERLTETYREFGLTEGEFDVLAALRRAGAPYERAAGELADHTMITTGGLTKRIDRLEARGFVERRAEASDARRRTIRLTAAGLEVIDRAFTAHLANEHALLDDLGRDDAEALRGILARWLRALDAG</sequence>
<dbReference type="OrthoDB" id="3237509at2"/>
<dbReference type="InterPro" id="IPR036388">
    <property type="entry name" value="WH-like_DNA-bd_sf"/>
</dbReference>
<reference evidence="4" key="1">
    <citation type="submission" date="2019-09" db="EMBL/GenBank/DDBJ databases">
        <title>Mumia zhuanghuii sp. nov. isolated from the intestinal contents of plateau pika (Ochotona curzoniae) in the Qinghai-Tibet plateau of China.</title>
        <authorList>
            <person name="Tian Z."/>
        </authorList>
    </citation>
    <scope>NUCLEOTIDE SEQUENCE [LARGE SCALE GENOMIC DNA]</scope>
    <source>
        <strain evidence="4">JCM 30598</strain>
    </source>
</reference>
<dbReference type="Gene3D" id="1.10.10.10">
    <property type="entry name" value="Winged helix-like DNA-binding domain superfamily/Winged helix DNA-binding domain"/>
    <property type="match status" value="1"/>
</dbReference>
<feature type="region of interest" description="Disordered" evidence="1">
    <location>
        <begin position="1"/>
        <end position="24"/>
    </location>
</feature>
<accession>A0A5J5IZI0</accession>
<proteinExistence type="predicted"/>
<dbReference type="PROSITE" id="PS50995">
    <property type="entry name" value="HTH_MARR_2"/>
    <property type="match status" value="1"/>
</dbReference>
<gene>
    <name evidence="3" type="ORF">F6B43_08395</name>
</gene>
<dbReference type="Pfam" id="PF12802">
    <property type="entry name" value="MarR_2"/>
    <property type="match status" value="1"/>
</dbReference>
<dbReference type="InterPro" id="IPR000835">
    <property type="entry name" value="HTH_MarR-typ"/>
</dbReference>
<keyword evidence="4" id="KW-1185">Reference proteome</keyword>
<dbReference type="Proteomes" id="UP000325827">
    <property type="component" value="Unassembled WGS sequence"/>
</dbReference>
<evidence type="ECO:0000256" key="1">
    <source>
        <dbReference type="SAM" id="MobiDB-lite"/>
    </source>
</evidence>
<dbReference type="InterPro" id="IPR036390">
    <property type="entry name" value="WH_DNA-bd_sf"/>
</dbReference>